<reference evidence="2" key="2">
    <citation type="submission" date="2021-04" db="EMBL/GenBank/DDBJ databases">
        <authorList>
            <person name="Gilroy R."/>
        </authorList>
    </citation>
    <scope>NUCLEOTIDE SEQUENCE</scope>
    <source>
        <strain evidence="2">ChiGjej4B4-18154</strain>
    </source>
</reference>
<protein>
    <submittedName>
        <fullName evidence="2">Uncharacterized protein</fullName>
    </submittedName>
</protein>
<evidence type="ECO:0000256" key="1">
    <source>
        <dbReference type="SAM" id="MobiDB-lite"/>
    </source>
</evidence>
<feature type="region of interest" description="Disordered" evidence="1">
    <location>
        <begin position="16"/>
        <end position="50"/>
    </location>
</feature>
<dbReference type="Proteomes" id="UP000824035">
    <property type="component" value="Unassembled WGS sequence"/>
</dbReference>
<organism evidence="2 3">
    <name type="scientific">Candidatus Allofournierella merdipullorum</name>
    <dbReference type="NCBI Taxonomy" id="2838595"/>
    <lineage>
        <taxon>Bacteria</taxon>
        <taxon>Bacillati</taxon>
        <taxon>Bacillota</taxon>
        <taxon>Clostridia</taxon>
        <taxon>Eubacteriales</taxon>
        <taxon>Oscillospiraceae</taxon>
        <taxon>Allofournierella</taxon>
    </lineage>
</organism>
<dbReference type="AlphaFoldDB" id="A0A9D2E593"/>
<feature type="compositionally biased region" description="Basic and acidic residues" evidence="1">
    <location>
        <begin position="37"/>
        <end position="50"/>
    </location>
</feature>
<dbReference type="RefSeq" id="WP_394977124.1">
    <property type="nucleotide sequence ID" value="NZ_DBFNWJ010000059.1"/>
</dbReference>
<gene>
    <name evidence="2" type="ORF">H9813_08470</name>
</gene>
<comment type="caution">
    <text evidence="2">The sequence shown here is derived from an EMBL/GenBank/DDBJ whole genome shotgun (WGS) entry which is preliminary data.</text>
</comment>
<evidence type="ECO:0000313" key="3">
    <source>
        <dbReference type="Proteomes" id="UP000824035"/>
    </source>
</evidence>
<accession>A0A9D2E593</accession>
<evidence type="ECO:0000313" key="2">
    <source>
        <dbReference type="EMBL" id="HIZ31244.1"/>
    </source>
</evidence>
<dbReference type="EMBL" id="DXBV01000083">
    <property type="protein sequence ID" value="HIZ31244.1"/>
    <property type="molecule type" value="Genomic_DNA"/>
</dbReference>
<name>A0A9D2E593_9FIRM</name>
<reference evidence="2" key="1">
    <citation type="journal article" date="2021" name="PeerJ">
        <title>Extensive microbial diversity within the chicken gut microbiome revealed by metagenomics and culture.</title>
        <authorList>
            <person name="Gilroy R."/>
            <person name="Ravi A."/>
            <person name="Getino M."/>
            <person name="Pursley I."/>
            <person name="Horton D.L."/>
            <person name="Alikhan N.F."/>
            <person name="Baker D."/>
            <person name="Gharbi K."/>
            <person name="Hall N."/>
            <person name="Watson M."/>
            <person name="Adriaenssens E.M."/>
            <person name="Foster-Nyarko E."/>
            <person name="Jarju S."/>
            <person name="Secka A."/>
            <person name="Antonio M."/>
            <person name="Oren A."/>
            <person name="Chaudhuri R.R."/>
            <person name="La Ragione R."/>
            <person name="Hildebrand F."/>
            <person name="Pallen M.J."/>
        </authorList>
    </citation>
    <scope>NUCLEOTIDE SEQUENCE</scope>
    <source>
        <strain evidence="2">ChiGjej4B4-18154</strain>
    </source>
</reference>
<proteinExistence type="predicted"/>
<sequence length="50" mass="5545">MKKEKDNVLPKMVRKVVKAARGSEHDPLGSYTGTPAHDPDERPTQDADDL</sequence>